<dbReference type="EMBL" id="JBIGHX010000002">
    <property type="protein sequence ID" value="MFG6461617.1"/>
    <property type="molecule type" value="Genomic_DNA"/>
</dbReference>
<dbReference type="RefSeq" id="WP_394510466.1">
    <property type="nucleotide sequence ID" value="NZ_JBIGHX010000002.1"/>
</dbReference>
<evidence type="ECO:0000256" key="6">
    <source>
        <dbReference type="SAM" id="Phobius"/>
    </source>
</evidence>
<dbReference type="InterPro" id="IPR051401">
    <property type="entry name" value="GtrA_CellWall_Glycosyl"/>
</dbReference>
<organism evidence="8 9">
    <name type="scientific">Pelomonas lactea</name>
    <dbReference type="NCBI Taxonomy" id="3299030"/>
    <lineage>
        <taxon>Bacteria</taxon>
        <taxon>Pseudomonadati</taxon>
        <taxon>Pseudomonadota</taxon>
        <taxon>Betaproteobacteria</taxon>
        <taxon>Burkholderiales</taxon>
        <taxon>Sphaerotilaceae</taxon>
        <taxon>Roseateles</taxon>
    </lineage>
</organism>
<dbReference type="Proteomes" id="UP001606302">
    <property type="component" value="Unassembled WGS sequence"/>
</dbReference>
<comment type="similarity">
    <text evidence="2">Belongs to the GtrA family.</text>
</comment>
<keyword evidence="4 6" id="KW-1133">Transmembrane helix</keyword>
<sequence length="126" mass="13306">MFRQLLSFLSVGALATALQYVLTLAMVLAGGIALVPASTAAFLISAAFNYWANARLTFARQGGPVGDRSQQLRFLVMVALGCALNAVLLQLALGVGLHGVASQLLATAGVLASNFALSRLWVFRRR</sequence>
<evidence type="ECO:0000256" key="1">
    <source>
        <dbReference type="ARBA" id="ARBA00004141"/>
    </source>
</evidence>
<feature type="transmembrane region" description="Helical" evidence="6">
    <location>
        <begin position="27"/>
        <end position="51"/>
    </location>
</feature>
<dbReference type="InterPro" id="IPR007267">
    <property type="entry name" value="GtrA_DPMS_TM"/>
</dbReference>
<evidence type="ECO:0000256" key="4">
    <source>
        <dbReference type="ARBA" id="ARBA00022989"/>
    </source>
</evidence>
<dbReference type="Pfam" id="PF04138">
    <property type="entry name" value="GtrA_DPMS_TM"/>
    <property type="match status" value="1"/>
</dbReference>
<evidence type="ECO:0000313" key="8">
    <source>
        <dbReference type="EMBL" id="MFG6461617.1"/>
    </source>
</evidence>
<proteinExistence type="inferred from homology"/>
<protein>
    <submittedName>
        <fullName evidence="8">GtrA family protein</fullName>
    </submittedName>
</protein>
<evidence type="ECO:0000313" key="9">
    <source>
        <dbReference type="Proteomes" id="UP001606302"/>
    </source>
</evidence>
<evidence type="ECO:0000256" key="2">
    <source>
        <dbReference type="ARBA" id="ARBA00009399"/>
    </source>
</evidence>
<keyword evidence="3 6" id="KW-0812">Transmembrane</keyword>
<comment type="caution">
    <text evidence="8">The sequence shown here is derived from an EMBL/GenBank/DDBJ whole genome shotgun (WGS) entry which is preliminary data.</text>
</comment>
<name>A0ABW7GI33_9BURK</name>
<keyword evidence="5 6" id="KW-0472">Membrane</keyword>
<keyword evidence="9" id="KW-1185">Reference proteome</keyword>
<accession>A0ABW7GI33</accession>
<comment type="subcellular location">
    <subcellularLocation>
        <location evidence="1">Membrane</location>
        <topology evidence="1">Multi-pass membrane protein</topology>
    </subcellularLocation>
</comment>
<dbReference type="PANTHER" id="PTHR38459:SF1">
    <property type="entry name" value="PROPHAGE BACTOPRENOL-LINKED GLUCOSE TRANSLOCASE HOMOLOG"/>
    <property type="match status" value="1"/>
</dbReference>
<evidence type="ECO:0000256" key="5">
    <source>
        <dbReference type="ARBA" id="ARBA00023136"/>
    </source>
</evidence>
<dbReference type="PANTHER" id="PTHR38459">
    <property type="entry name" value="PROPHAGE BACTOPRENOL-LINKED GLUCOSE TRANSLOCASE HOMOLOG"/>
    <property type="match status" value="1"/>
</dbReference>
<evidence type="ECO:0000259" key="7">
    <source>
        <dbReference type="Pfam" id="PF04138"/>
    </source>
</evidence>
<feature type="transmembrane region" description="Helical" evidence="6">
    <location>
        <begin position="104"/>
        <end position="122"/>
    </location>
</feature>
<reference evidence="8 9" key="1">
    <citation type="submission" date="2024-08" db="EMBL/GenBank/DDBJ databases">
        <authorList>
            <person name="Lu H."/>
        </authorList>
    </citation>
    <scope>NUCLEOTIDE SEQUENCE [LARGE SCALE GENOMIC DNA]</scope>
    <source>
        <strain evidence="8 9">DXS20W</strain>
    </source>
</reference>
<feature type="transmembrane region" description="Helical" evidence="6">
    <location>
        <begin position="72"/>
        <end position="92"/>
    </location>
</feature>
<evidence type="ECO:0000256" key="3">
    <source>
        <dbReference type="ARBA" id="ARBA00022692"/>
    </source>
</evidence>
<gene>
    <name evidence="8" type="ORF">ACG04Q_08545</name>
</gene>
<feature type="domain" description="GtrA/DPMS transmembrane" evidence="7">
    <location>
        <begin position="8"/>
        <end position="123"/>
    </location>
</feature>